<keyword evidence="2" id="KW-1185">Reference proteome</keyword>
<dbReference type="AlphaFoldDB" id="A0A0V0TL81"/>
<gene>
    <name evidence="1" type="ORF">T05_13688</name>
</gene>
<reference evidence="1 2" key="1">
    <citation type="submission" date="2015-01" db="EMBL/GenBank/DDBJ databases">
        <title>Evolution of Trichinella species and genotypes.</title>
        <authorList>
            <person name="Korhonen P.K."/>
            <person name="Edoardo P."/>
            <person name="Giuseppe L.R."/>
            <person name="Gasser R.B."/>
        </authorList>
    </citation>
    <scope>NUCLEOTIDE SEQUENCE [LARGE SCALE GENOMIC DNA]</scope>
    <source>
        <strain evidence="1">ISS417</strain>
    </source>
</reference>
<proteinExistence type="predicted"/>
<dbReference type="STRING" id="144512.A0A0V0TL81"/>
<dbReference type="Proteomes" id="UP000055048">
    <property type="component" value="Unassembled WGS sequence"/>
</dbReference>
<protein>
    <submittedName>
        <fullName evidence="1">Uncharacterized protein</fullName>
    </submittedName>
</protein>
<dbReference type="Pfam" id="PF03564">
    <property type="entry name" value="DUF1759"/>
    <property type="match status" value="1"/>
</dbReference>
<accession>A0A0V0TL81</accession>
<dbReference type="OrthoDB" id="5864015at2759"/>
<dbReference type="EMBL" id="JYDJ01000221">
    <property type="protein sequence ID" value="KRX39785.1"/>
    <property type="molecule type" value="Genomic_DNA"/>
</dbReference>
<sequence length="242" mass="27359">MPVFSGEVLEFPAFWDRFQGCVHNRTDLDDASKFLYLRSSLSGEALAAFFVRLIDFMFFDSYRLFECLELYCSNHSIAPGVGFDDSCHWPHVSRNVVFRDQHDVSDVWLLLSTNVRLYFYRLDSSFVVGAPYVGSLSSPCGILCTFRYSRPIRKWKGVSGFGSLGSSPTKVKGLLLIRASISQSTVRNSSSSSRVFPNTFFNNSFTVRTILSHQGVSDFRPLILTKQVSQFLICLFKGFGII</sequence>
<name>A0A0V0TL81_9BILA</name>
<evidence type="ECO:0000313" key="1">
    <source>
        <dbReference type="EMBL" id="KRX39785.1"/>
    </source>
</evidence>
<evidence type="ECO:0000313" key="2">
    <source>
        <dbReference type="Proteomes" id="UP000055048"/>
    </source>
</evidence>
<organism evidence="1 2">
    <name type="scientific">Trichinella murrelli</name>
    <dbReference type="NCBI Taxonomy" id="144512"/>
    <lineage>
        <taxon>Eukaryota</taxon>
        <taxon>Metazoa</taxon>
        <taxon>Ecdysozoa</taxon>
        <taxon>Nematoda</taxon>
        <taxon>Enoplea</taxon>
        <taxon>Dorylaimia</taxon>
        <taxon>Trichinellida</taxon>
        <taxon>Trichinellidae</taxon>
        <taxon>Trichinella</taxon>
    </lineage>
</organism>
<dbReference type="InterPro" id="IPR005312">
    <property type="entry name" value="DUF1759"/>
</dbReference>
<comment type="caution">
    <text evidence="1">The sequence shown here is derived from an EMBL/GenBank/DDBJ whole genome shotgun (WGS) entry which is preliminary data.</text>
</comment>